<name>A0A4Y8ZRX3_9SPHN</name>
<protein>
    <submittedName>
        <fullName evidence="2">Uncharacterized protein</fullName>
    </submittedName>
</protein>
<comment type="caution">
    <text evidence="2">The sequence shown here is derived from an EMBL/GenBank/DDBJ whole genome shotgun (WGS) entry which is preliminary data.</text>
</comment>
<proteinExistence type="predicted"/>
<organism evidence="2 3">
    <name type="scientific">Sphingomonas parva</name>
    <dbReference type="NCBI Taxonomy" id="2555898"/>
    <lineage>
        <taxon>Bacteria</taxon>
        <taxon>Pseudomonadati</taxon>
        <taxon>Pseudomonadota</taxon>
        <taxon>Alphaproteobacteria</taxon>
        <taxon>Sphingomonadales</taxon>
        <taxon>Sphingomonadaceae</taxon>
        <taxon>Sphingomonas</taxon>
    </lineage>
</organism>
<gene>
    <name evidence="2" type="ORF">E2493_14350</name>
</gene>
<feature type="region of interest" description="Disordered" evidence="1">
    <location>
        <begin position="1"/>
        <end position="22"/>
    </location>
</feature>
<dbReference type="AlphaFoldDB" id="A0A4Y8ZRX3"/>
<dbReference type="Proteomes" id="UP000298213">
    <property type="component" value="Unassembled WGS sequence"/>
</dbReference>
<accession>A0A4Y8ZRX3</accession>
<keyword evidence="3" id="KW-1185">Reference proteome</keyword>
<evidence type="ECO:0000313" key="2">
    <source>
        <dbReference type="EMBL" id="TFI57549.1"/>
    </source>
</evidence>
<evidence type="ECO:0000313" key="3">
    <source>
        <dbReference type="Proteomes" id="UP000298213"/>
    </source>
</evidence>
<dbReference type="EMBL" id="SPDV01000029">
    <property type="protein sequence ID" value="TFI57549.1"/>
    <property type="molecule type" value="Genomic_DNA"/>
</dbReference>
<sequence length="70" mass="7444">MLADPCEEPSMTSPTDSPEELLTKAGTCRRIAEGMGADPLARNLIEIAEDYEARAAELQGVITVIADQPA</sequence>
<evidence type="ECO:0000256" key="1">
    <source>
        <dbReference type="SAM" id="MobiDB-lite"/>
    </source>
</evidence>
<reference evidence="2 3" key="1">
    <citation type="submission" date="2019-03" db="EMBL/GenBank/DDBJ databases">
        <title>Genome sequence of Sphingomonas sp. 17J27-24.</title>
        <authorList>
            <person name="Kim M."/>
            <person name="Maeng S."/>
            <person name="Sathiyaraj S."/>
        </authorList>
    </citation>
    <scope>NUCLEOTIDE SEQUENCE [LARGE SCALE GENOMIC DNA]</scope>
    <source>
        <strain evidence="2 3">17J27-24</strain>
    </source>
</reference>